<comment type="caution">
    <text evidence="1">The sequence shown here is derived from an EMBL/GenBank/DDBJ whole genome shotgun (WGS) entry which is preliminary data.</text>
</comment>
<organism evidence="1 2">
    <name type="scientific">Trifolium medium</name>
    <dbReference type="NCBI Taxonomy" id="97028"/>
    <lineage>
        <taxon>Eukaryota</taxon>
        <taxon>Viridiplantae</taxon>
        <taxon>Streptophyta</taxon>
        <taxon>Embryophyta</taxon>
        <taxon>Tracheophyta</taxon>
        <taxon>Spermatophyta</taxon>
        <taxon>Magnoliopsida</taxon>
        <taxon>eudicotyledons</taxon>
        <taxon>Gunneridae</taxon>
        <taxon>Pentapetalae</taxon>
        <taxon>rosids</taxon>
        <taxon>fabids</taxon>
        <taxon>Fabales</taxon>
        <taxon>Fabaceae</taxon>
        <taxon>Papilionoideae</taxon>
        <taxon>50 kb inversion clade</taxon>
        <taxon>NPAAA clade</taxon>
        <taxon>Hologalegina</taxon>
        <taxon>IRL clade</taxon>
        <taxon>Trifolieae</taxon>
        <taxon>Trifolium</taxon>
    </lineage>
</organism>
<dbReference type="EMBL" id="LXQA010821867">
    <property type="protein sequence ID" value="MCI72617.1"/>
    <property type="molecule type" value="Genomic_DNA"/>
</dbReference>
<proteinExistence type="predicted"/>
<keyword evidence="2" id="KW-1185">Reference proteome</keyword>
<feature type="non-terminal residue" evidence="1">
    <location>
        <position position="1"/>
    </location>
</feature>
<dbReference type="Proteomes" id="UP000265520">
    <property type="component" value="Unassembled WGS sequence"/>
</dbReference>
<name>A0A392UIQ1_9FABA</name>
<evidence type="ECO:0000313" key="1">
    <source>
        <dbReference type="EMBL" id="MCI72617.1"/>
    </source>
</evidence>
<evidence type="ECO:0000313" key="2">
    <source>
        <dbReference type="Proteomes" id="UP000265520"/>
    </source>
</evidence>
<reference evidence="1 2" key="1">
    <citation type="journal article" date="2018" name="Front. Plant Sci.">
        <title>Red Clover (Trifolium pratense) and Zigzag Clover (T. medium) - A Picture of Genomic Similarities and Differences.</title>
        <authorList>
            <person name="Dluhosova J."/>
            <person name="Istvanek J."/>
            <person name="Nedelnik J."/>
            <person name="Repkova J."/>
        </authorList>
    </citation>
    <scope>NUCLEOTIDE SEQUENCE [LARGE SCALE GENOMIC DNA]</scope>
    <source>
        <strain evidence="2">cv. 10/8</strain>
        <tissue evidence="1">Leaf</tissue>
    </source>
</reference>
<protein>
    <submittedName>
        <fullName evidence="1">Uncharacterized protein</fullName>
    </submittedName>
</protein>
<accession>A0A392UIQ1</accession>
<dbReference type="AlphaFoldDB" id="A0A392UIQ1"/>
<sequence>IDPPGVQLQSIEAVKTEEIPSLQSGLIDWEVVLYASID</sequence>